<sequence>MGETVHIPIFPLAILPIPGELVPLHIFEPRYKQLLQDAETDDITFGIYFSHEMNLASIGSLMRVESIIKRYPGGESDIIVKCEDVFIMEKLARTYKTKMYPGGDVKFQSVDLARMPALPLYELFLEYLKSRNINNHATPFSIYQVACELSLDLNDRYKFLQLADGKIDQFLLTRIRYQLHLLSSEEKSKDVYHLN</sequence>
<protein>
    <recommendedName>
        <fullName evidence="1">Lon N-terminal domain-containing protein</fullName>
    </recommendedName>
</protein>
<organism evidence="2 3">
    <name type="scientific">Ohtaekwangia koreensis</name>
    <dbReference type="NCBI Taxonomy" id="688867"/>
    <lineage>
        <taxon>Bacteria</taxon>
        <taxon>Pseudomonadati</taxon>
        <taxon>Bacteroidota</taxon>
        <taxon>Cytophagia</taxon>
        <taxon>Cytophagales</taxon>
        <taxon>Fulvivirgaceae</taxon>
        <taxon>Ohtaekwangia</taxon>
    </lineage>
</organism>
<dbReference type="Gene3D" id="2.30.130.40">
    <property type="entry name" value="LON domain-like"/>
    <property type="match status" value="1"/>
</dbReference>
<dbReference type="InterPro" id="IPR015947">
    <property type="entry name" value="PUA-like_sf"/>
</dbReference>
<evidence type="ECO:0000313" key="3">
    <source>
        <dbReference type="Proteomes" id="UP000190961"/>
    </source>
</evidence>
<dbReference type="OrthoDB" id="25394at2"/>
<dbReference type="AlphaFoldDB" id="A0A1T5JF46"/>
<dbReference type="STRING" id="688867.SAMN05660236_1045"/>
<dbReference type="SUPFAM" id="SSF88697">
    <property type="entry name" value="PUA domain-like"/>
    <property type="match status" value="1"/>
</dbReference>
<name>A0A1T5JF46_9BACT</name>
<keyword evidence="3" id="KW-1185">Reference proteome</keyword>
<proteinExistence type="predicted"/>
<dbReference type="Pfam" id="PF02190">
    <property type="entry name" value="LON_substr_bdg"/>
    <property type="match status" value="1"/>
</dbReference>
<dbReference type="RefSeq" id="WP_079685616.1">
    <property type="nucleotide sequence ID" value="NZ_FUZU01000001.1"/>
</dbReference>
<evidence type="ECO:0000259" key="1">
    <source>
        <dbReference type="Pfam" id="PF02190"/>
    </source>
</evidence>
<dbReference type="Proteomes" id="UP000190961">
    <property type="component" value="Unassembled WGS sequence"/>
</dbReference>
<dbReference type="InterPro" id="IPR003111">
    <property type="entry name" value="Lon_prtase_N"/>
</dbReference>
<gene>
    <name evidence="2" type="ORF">SAMN05660236_1045</name>
</gene>
<dbReference type="InterPro" id="IPR046336">
    <property type="entry name" value="Lon_prtase_N_sf"/>
</dbReference>
<evidence type="ECO:0000313" key="2">
    <source>
        <dbReference type="EMBL" id="SKC50080.1"/>
    </source>
</evidence>
<reference evidence="2 3" key="1">
    <citation type="submission" date="2017-02" db="EMBL/GenBank/DDBJ databases">
        <authorList>
            <person name="Peterson S.W."/>
        </authorList>
    </citation>
    <scope>NUCLEOTIDE SEQUENCE [LARGE SCALE GENOMIC DNA]</scope>
    <source>
        <strain evidence="2 3">DSM 25262</strain>
    </source>
</reference>
<accession>A0A1T5JF46</accession>
<dbReference type="EMBL" id="FUZU01000001">
    <property type="protein sequence ID" value="SKC50080.1"/>
    <property type="molecule type" value="Genomic_DNA"/>
</dbReference>
<feature type="domain" description="Lon N-terminal" evidence="1">
    <location>
        <begin position="7"/>
        <end position="105"/>
    </location>
</feature>